<organism evidence="2 3">
    <name type="scientific">Malus baccata</name>
    <name type="common">Siberian crab apple</name>
    <name type="synonym">Pyrus baccata</name>
    <dbReference type="NCBI Taxonomy" id="106549"/>
    <lineage>
        <taxon>Eukaryota</taxon>
        <taxon>Viridiplantae</taxon>
        <taxon>Streptophyta</taxon>
        <taxon>Embryophyta</taxon>
        <taxon>Tracheophyta</taxon>
        <taxon>Spermatophyta</taxon>
        <taxon>Magnoliopsida</taxon>
        <taxon>eudicotyledons</taxon>
        <taxon>Gunneridae</taxon>
        <taxon>Pentapetalae</taxon>
        <taxon>rosids</taxon>
        <taxon>fabids</taxon>
        <taxon>Rosales</taxon>
        <taxon>Rosaceae</taxon>
        <taxon>Amygdaloideae</taxon>
        <taxon>Maleae</taxon>
        <taxon>Malus</taxon>
    </lineage>
</organism>
<comment type="caution">
    <text evidence="2">The sequence shown here is derived from an EMBL/GenBank/DDBJ whole genome shotgun (WGS) entry which is preliminary data.</text>
</comment>
<name>A0A540KUD8_MALBA</name>
<protein>
    <submittedName>
        <fullName evidence="2">Uncharacterized protein</fullName>
    </submittedName>
</protein>
<proteinExistence type="predicted"/>
<keyword evidence="1" id="KW-0732">Signal</keyword>
<evidence type="ECO:0000256" key="1">
    <source>
        <dbReference type="SAM" id="SignalP"/>
    </source>
</evidence>
<evidence type="ECO:0000313" key="2">
    <source>
        <dbReference type="EMBL" id="TQD77855.1"/>
    </source>
</evidence>
<accession>A0A540KUD8</accession>
<dbReference type="AlphaFoldDB" id="A0A540KUD8"/>
<feature type="signal peptide" evidence="1">
    <location>
        <begin position="1"/>
        <end position="24"/>
    </location>
</feature>
<dbReference type="EMBL" id="VIEB01000939">
    <property type="protein sequence ID" value="TQD77855.1"/>
    <property type="molecule type" value="Genomic_DNA"/>
</dbReference>
<sequence>MKFLNMLLVAMVVVFLVNVQSNEACRVLYHGKEKLMKMEEDVLHKHFPIEDRIIRQILQRSPAPPGGPNPTNP</sequence>
<reference evidence="2 3" key="1">
    <citation type="journal article" date="2019" name="G3 (Bethesda)">
        <title>Sequencing of a Wild Apple (Malus baccata) Genome Unravels the Differences Between Cultivated and Wild Apple Species Regarding Disease Resistance and Cold Tolerance.</title>
        <authorList>
            <person name="Chen X."/>
        </authorList>
    </citation>
    <scope>NUCLEOTIDE SEQUENCE [LARGE SCALE GENOMIC DNA]</scope>
    <source>
        <strain evidence="3">cv. Shandingzi</strain>
        <tissue evidence="2">Leaves</tissue>
    </source>
</reference>
<evidence type="ECO:0000313" key="3">
    <source>
        <dbReference type="Proteomes" id="UP000315295"/>
    </source>
</evidence>
<dbReference type="Proteomes" id="UP000315295">
    <property type="component" value="Unassembled WGS sequence"/>
</dbReference>
<feature type="chain" id="PRO_5021719559" evidence="1">
    <location>
        <begin position="25"/>
        <end position="73"/>
    </location>
</feature>
<gene>
    <name evidence="2" type="ORF">C1H46_036603</name>
</gene>
<keyword evidence="3" id="KW-1185">Reference proteome</keyword>